<reference evidence="5 6" key="1">
    <citation type="journal article" date="2013" name="Genome Announc.">
        <title>Draft Genome Sequence of Arthrobacter gangotriensis Strain Lz1yT, Isolated from a Penguin Rookery Soil Sample Collected in Antarctica, near the Indian Station Dakshin Gangotri.</title>
        <authorList>
            <person name="Shivaji S."/>
            <person name="Ara S."/>
            <person name="Bandi S."/>
            <person name="Singh A."/>
            <person name="Kumar Pinnaka A."/>
        </authorList>
    </citation>
    <scope>NUCLEOTIDE SEQUENCE [LARGE SCALE GENOMIC DNA]</scope>
    <source>
        <strain evidence="5 6">Lz1y</strain>
    </source>
</reference>
<dbReference type="SUPFAM" id="SSF56801">
    <property type="entry name" value="Acetyl-CoA synthetase-like"/>
    <property type="match status" value="1"/>
</dbReference>
<evidence type="ECO:0000256" key="2">
    <source>
        <dbReference type="ARBA" id="ARBA00022598"/>
    </source>
</evidence>
<dbReference type="Gene3D" id="3.40.50.12780">
    <property type="entry name" value="N-terminal domain of ligase-like"/>
    <property type="match status" value="1"/>
</dbReference>
<gene>
    <name evidence="5" type="primary">yngI</name>
    <name evidence="5" type="ORF">ADIAG_00215</name>
</gene>
<feature type="domain" description="AMP-dependent synthetase/ligase" evidence="3">
    <location>
        <begin position="17"/>
        <end position="408"/>
    </location>
</feature>
<dbReference type="InterPro" id="IPR020845">
    <property type="entry name" value="AMP-binding_CS"/>
</dbReference>
<keyword evidence="2 5" id="KW-0436">Ligase</keyword>
<dbReference type="PANTHER" id="PTHR43201:SF5">
    <property type="entry name" value="MEDIUM-CHAIN ACYL-COA LIGASE ACSF2, MITOCHONDRIAL"/>
    <property type="match status" value="1"/>
</dbReference>
<dbReference type="Proteomes" id="UP000012015">
    <property type="component" value="Unassembled WGS sequence"/>
</dbReference>
<dbReference type="GO" id="GO:0031956">
    <property type="term" value="F:medium-chain fatty acid-CoA ligase activity"/>
    <property type="evidence" value="ECO:0007669"/>
    <property type="project" value="TreeGrafter"/>
</dbReference>
<dbReference type="InterPro" id="IPR042099">
    <property type="entry name" value="ANL_N_sf"/>
</dbReference>
<dbReference type="GO" id="GO:0004467">
    <property type="term" value="F:long-chain fatty acid-CoA ligase activity"/>
    <property type="evidence" value="ECO:0007669"/>
    <property type="project" value="UniProtKB-EC"/>
</dbReference>
<accession>M7MUT6</accession>
<dbReference type="STRING" id="1276920.ADIAG_00215"/>
<dbReference type="RefSeq" id="WP_007269422.1">
    <property type="nucleotide sequence ID" value="NZ_AOCK01000001.1"/>
</dbReference>
<dbReference type="AlphaFoldDB" id="M7MUT6"/>
<evidence type="ECO:0000313" key="5">
    <source>
        <dbReference type="EMBL" id="EMR00208.1"/>
    </source>
</evidence>
<comment type="similarity">
    <text evidence="1">Belongs to the ATP-dependent AMP-binding enzyme family.</text>
</comment>
<protein>
    <submittedName>
        <fullName evidence="5">Long-chain-fatty-acid--CoA ligase</fullName>
        <ecNumber evidence="5">6.2.1.3</ecNumber>
    </submittedName>
</protein>
<dbReference type="InterPro" id="IPR000873">
    <property type="entry name" value="AMP-dep_synth/lig_dom"/>
</dbReference>
<organism evidence="5 6">
    <name type="scientific">Paeniglutamicibacter gangotriensis Lz1y</name>
    <dbReference type="NCBI Taxonomy" id="1276920"/>
    <lineage>
        <taxon>Bacteria</taxon>
        <taxon>Bacillati</taxon>
        <taxon>Actinomycetota</taxon>
        <taxon>Actinomycetes</taxon>
        <taxon>Micrococcales</taxon>
        <taxon>Micrococcaceae</taxon>
        <taxon>Paeniglutamicibacter</taxon>
    </lineage>
</organism>
<evidence type="ECO:0000256" key="1">
    <source>
        <dbReference type="ARBA" id="ARBA00006432"/>
    </source>
</evidence>
<keyword evidence="6" id="KW-1185">Reference proteome</keyword>
<dbReference type="InterPro" id="IPR045851">
    <property type="entry name" value="AMP-bd_C_sf"/>
</dbReference>
<proteinExistence type="inferred from homology"/>
<dbReference type="PROSITE" id="PS00455">
    <property type="entry name" value="AMP_BINDING"/>
    <property type="match status" value="1"/>
</dbReference>
<dbReference type="EC" id="6.2.1.3" evidence="5"/>
<dbReference type="eggNOG" id="COG0318">
    <property type="taxonomic scope" value="Bacteria"/>
</dbReference>
<feature type="domain" description="AMP-binding enzyme C-terminal" evidence="4">
    <location>
        <begin position="459"/>
        <end position="534"/>
    </location>
</feature>
<dbReference type="InterPro" id="IPR025110">
    <property type="entry name" value="AMP-bd_C"/>
</dbReference>
<sequence length="552" mass="58690">MHSHEHPQTIPALVAYAAEHFTDREALVDGPVRLSYAQLAEQVHQCAAGLIASGVKHGDRVAIWAPNTARWIIAALATTSVGAAMVPLNSRYRGIEAHQILSRAEARVLFVAEGFLNTSYTRLLVDGAAQLGYADEAHVVPGLPKLKSIISLPVGASDGGQVRGAVLPVTGWDDFISSGLGVDPATVTERAEQVGADDIADVIFTSGTTGRSKGVLSAHRQSLGVSYAWAGHAQMGPEDRYLVVSPFSHTFGYKVGILVCLATGAAIYPMPTFDLDETVRLLREEKISVLPGAPTIHQSILDHPKFPAAEEMNWRLAVLGSAMVPDRLLERLRTEAQVQQLTTAYGLSEAVVVTMCSPGDSAHTVTSTSGRPTAGFEVRIVDTSGVDVPAGTPGEILVRGENLMLGYLDDQQATDNAIDATGWLHTGDMGKLNEAGYLSIVDRIKDMFTVGGFNVYPAEVENTIGSLDGVTACAVLAAPDDRMGEVAHAVVEVLAGSQLSEQDVIAHCRKWLANYKVPRSVDITHQLPRNAAGKILKRNLRPLAATTAGAHA</sequence>
<dbReference type="Pfam" id="PF13193">
    <property type="entry name" value="AMP-binding_C"/>
    <property type="match status" value="1"/>
</dbReference>
<name>M7MUT6_9MICC</name>
<comment type="caution">
    <text evidence="5">The sequence shown here is derived from an EMBL/GenBank/DDBJ whole genome shotgun (WGS) entry which is preliminary data.</text>
</comment>
<dbReference type="Pfam" id="PF00501">
    <property type="entry name" value="AMP-binding"/>
    <property type="match status" value="1"/>
</dbReference>
<evidence type="ECO:0000259" key="4">
    <source>
        <dbReference type="Pfam" id="PF13193"/>
    </source>
</evidence>
<dbReference type="PATRIC" id="fig|1276920.7.peg.213"/>
<dbReference type="Gene3D" id="3.30.300.30">
    <property type="match status" value="1"/>
</dbReference>
<evidence type="ECO:0000259" key="3">
    <source>
        <dbReference type="Pfam" id="PF00501"/>
    </source>
</evidence>
<dbReference type="EMBL" id="AOCK01000001">
    <property type="protein sequence ID" value="EMR00208.1"/>
    <property type="molecule type" value="Genomic_DNA"/>
</dbReference>
<evidence type="ECO:0000313" key="6">
    <source>
        <dbReference type="Proteomes" id="UP000012015"/>
    </source>
</evidence>
<dbReference type="PANTHER" id="PTHR43201">
    <property type="entry name" value="ACYL-COA SYNTHETASE"/>
    <property type="match status" value="1"/>
</dbReference>